<keyword evidence="3 7" id="KW-0547">Nucleotide-binding</keyword>
<keyword evidence="2 7" id="KW-0808">Transferase</keyword>
<keyword evidence="9" id="KW-0460">Magnesium</keyword>
<dbReference type="CDD" id="cd05150">
    <property type="entry name" value="APH"/>
    <property type="match status" value="1"/>
</dbReference>
<dbReference type="SUPFAM" id="SSF56112">
    <property type="entry name" value="Protein kinase-like (PK-like)"/>
    <property type="match status" value="1"/>
</dbReference>
<dbReference type="InterPro" id="IPR024165">
    <property type="entry name" value="Kan/Strep_kinase"/>
</dbReference>
<evidence type="ECO:0000259" key="10">
    <source>
        <dbReference type="Pfam" id="PF01636"/>
    </source>
</evidence>
<feature type="binding site" evidence="9">
    <location>
        <position position="218"/>
    </location>
    <ligand>
        <name>Mg(2+)</name>
        <dbReference type="ChEBI" id="CHEBI:18420"/>
    </ligand>
</feature>
<gene>
    <name evidence="11" type="ORF">F7O44_25230</name>
</gene>
<evidence type="ECO:0000256" key="2">
    <source>
        <dbReference type="ARBA" id="ARBA00022679"/>
    </source>
</evidence>
<proteinExistence type="inferred from homology"/>
<accession>A0A7K3MAR1</accession>
<dbReference type="EMBL" id="WLZY01000011">
    <property type="protein sequence ID" value="NDL60384.1"/>
    <property type="molecule type" value="Genomic_DNA"/>
</dbReference>
<name>A0A7K3MAR1_9ACTN</name>
<dbReference type="PIRSF" id="PIRSF000706">
    <property type="entry name" value="Kanamycin_kin"/>
    <property type="match status" value="1"/>
</dbReference>
<reference evidence="11 12" key="1">
    <citation type="submission" date="2019-11" db="EMBL/GenBank/DDBJ databases">
        <authorList>
            <person name="Li X.-J."/>
            <person name="Feng X.-M."/>
        </authorList>
    </citation>
    <scope>NUCLEOTIDE SEQUENCE [LARGE SCALE GENOMIC DNA]</scope>
    <source>
        <strain evidence="11 12">XMNu-373</strain>
    </source>
</reference>
<evidence type="ECO:0000256" key="5">
    <source>
        <dbReference type="ARBA" id="ARBA00022840"/>
    </source>
</evidence>
<comment type="similarity">
    <text evidence="1 7">Belongs to the aminoglycoside phosphotransferase family.</text>
</comment>
<dbReference type="AlphaFoldDB" id="A0A7K3MAR1"/>
<evidence type="ECO:0000256" key="3">
    <source>
        <dbReference type="ARBA" id="ARBA00022741"/>
    </source>
</evidence>
<feature type="binding site" evidence="9">
    <location>
        <position position="204"/>
    </location>
    <ligand>
        <name>Mg(2+)</name>
        <dbReference type="ChEBI" id="CHEBI:18420"/>
    </ligand>
</feature>
<dbReference type="Pfam" id="PF01636">
    <property type="entry name" value="APH"/>
    <property type="match status" value="1"/>
</dbReference>
<dbReference type="InterPro" id="IPR011009">
    <property type="entry name" value="Kinase-like_dom_sf"/>
</dbReference>
<keyword evidence="5 7" id="KW-0067">ATP-binding</keyword>
<keyword evidence="6 7" id="KW-0046">Antibiotic resistance</keyword>
<dbReference type="Gene3D" id="3.90.1200.10">
    <property type="match status" value="1"/>
</dbReference>
<organism evidence="11 12">
    <name type="scientific">Phytoactinopolyspora mesophila</name>
    <dbReference type="NCBI Taxonomy" id="2650750"/>
    <lineage>
        <taxon>Bacteria</taxon>
        <taxon>Bacillati</taxon>
        <taxon>Actinomycetota</taxon>
        <taxon>Actinomycetes</taxon>
        <taxon>Jiangellales</taxon>
        <taxon>Jiangellaceae</taxon>
        <taxon>Phytoactinopolyspora</taxon>
    </lineage>
</organism>
<keyword evidence="9" id="KW-0479">Metal-binding</keyword>
<evidence type="ECO:0000256" key="6">
    <source>
        <dbReference type="ARBA" id="ARBA00023251"/>
    </source>
</evidence>
<comment type="caution">
    <text evidence="11">The sequence shown here is derived from an EMBL/GenBank/DDBJ whole genome shotgun (WGS) entry which is preliminary data.</text>
</comment>
<keyword evidence="12" id="KW-1185">Reference proteome</keyword>
<dbReference type="InterPro" id="IPR002575">
    <property type="entry name" value="Aminoglycoside_PTrfase"/>
</dbReference>
<evidence type="ECO:0000256" key="8">
    <source>
        <dbReference type="PIRSR" id="PIRSR000706-1"/>
    </source>
</evidence>
<evidence type="ECO:0000256" key="9">
    <source>
        <dbReference type="PIRSR" id="PIRSR000706-2"/>
    </source>
</evidence>
<evidence type="ECO:0000256" key="7">
    <source>
        <dbReference type="PIRNR" id="PIRNR000706"/>
    </source>
</evidence>
<feature type="active site" description="Proton acceptor" evidence="8">
    <location>
        <position position="199"/>
    </location>
</feature>
<evidence type="ECO:0000313" key="12">
    <source>
        <dbReference type="Proteomes" id="UP000460435"/>
    </source>
</evidence>
<dbReference type="Gene3D" id="3.30.200.20">
    <property type="entry name" value="Phosphorylase Kinase, domain 1"/>
    <property type="match status" value="1"/>
</dbReference>
<dbReference type="GO" id="GO:0016301">
    <property type="term" value="F:kinase activity"/>
    <property type="evidence" value="ECO:0007669"/>
    <property type="project" value="UniProtKB-KW"/>
</dbReference>
<dbReference type="Proteomes" id="UP000460435">
    <property type="component" value="Unassembled WGS sequence"/>
</dbReference>
<protein>
    <submittedName>
        <fullName evidence="11">Phosphotransferase</fullName>
    </submittedName>
</protein>
<sequence length="273" mass="30107">MPVSRLPFSGRPTEPVTVPDVVRSFAADDAITPVWQNELGGLTFRLDDGRGGIRYIKWIAAGTPEIDLAAEAERLAWAQQWVRVPHIIEQGADTDGSWLVTTGVPGRSAVDPRWVADPKTAATAIGQGLRLLHDTLPVHRCPFDWSVQHRLDAARQRLHPGARLSDRLQPHRHPGGITDAETRIDQPPPIDRLVVCHGDACAPNTLLHDDGAFAAHVDLGALGVADRWADLAIAAWSTEWNYGPGYDTVVYEAYGIDPDPERIAYYRLLWDMT</sequence>
<keyword evidence="4 7" id="KW-0418">Kinase</keyword>
<feature type="domain" description="Aminoglycoside phosphotransferase" evidence="10">
    <location>
        <begin position="43"/>
        <end position="264"/>
    </location>
</feature>
<evidence type="ECO:0000313" key="11">
    <source>
        <dbReference type="EMBL" id="NDL60384.1"/>
    </source>
</evidence>
<evidence type="ECO:0000256" key="4">
    <source>
        <dbReference type="ARBA" id="ARBA00022777"/>
    </source>
</evidence>
<dbReference type="GO" id="GO:0005524">
    <property type="term" value="F:ATP binding"/>
    <property type="evidence" value="ECO:0007669"/>
    <property type="project" value="UniProtKB-KW"/>
</dbReference>
<dbReference type="GO" id="GO:0046677">
    <property type="term" value="P:response to antibiotic"/>
    <property type="evidence" value="ECO:0007669"/>
    <property type="project" value="UniProtKB-KW"/>
</dbReference>
<dbReference type="GO" id="GO:0016773">
    <property type="term" value="F:phosphotransferase activity, alcohol group as acceptor"/>
    <property type="evidence" value="ECO:0007669"/>
    <property type="project" value="InterPro"/>
</dbReference>
<dbReference type="GO" id="GO:0046872">
    <property type="term" value="F:metal ion binding"/>
    <property type="evidence" value="ECO:0007669"/>
    <property type="project" value="UniProtKB-KW"/>
</dbReference>
<evidence type="ECO:0000256" key="1">
    <source>
        <dbReference type="ARBA" id="ARBA00006219"/>
    </source>
</evidence>